<dbReference type="EMBL" id="JANHAX010000010">
    <property type="protein sequence ID" value="MDQ2092430.1"/>
    <property type="molecule type" value="Genomic_DNA"/>
</dbReference>
<gene>
    <name evidence="1" type="ORF">NO357_21205</name>
</gene>
<reference evidence="1" key="2">
    <citation type="submission" date="2023-02" db="EMBL/GenBank/DDBJ databases">
        <title>'Rhodoalgimonas zhirmunskyi' gen. nov., isolated from a red alga.</title>
        <authorList>
            <person name="Nedashkovskaya O.I."/>
            <person name="Otstavnykh N.Y."/>
            <person name="Bystritskaya E.P."/>
            <person name="Balabanova L.A."/>
            <person name="Isaeva M.P."/>
        </authorList>
    </citation>
    <scope>NUCLEOTIDE SEQUENCE</scope>
    <source>
        <strain evidence="1">KCTC 52189</strain>
    </source>
</reference>
<evidence type="ECO:0000313" key="2">
    <source>
        <dbReference type="Proteomes" id="UP001226762"/>
    </source>
</evidence>
<comment type="caution">
    <text evidence="1">The sequence shown here is derived from an EMBL/GenBank/DDBJ whole genome shotgun (WGS) entry which is preliminary data.</text>
</comment>
<dbReference type="AlphaFoldDB" id="A0AAE3WHF9"/>
<proteinExistence type="predicted"/>
<keyword evidence="2" id="KW-1185">Reference proteome</keyword>
<accession>A0AAE3WHF9</accession>
<organism evidence="1 2">
    <name type="scientific">Marimonas arenosa</name>
    <dbReference type="NCBI Taxonomy" id="1795305"/>
    <lineage>
        <taxon>Bacteria</taxon>
        <taxon>Pseudomonadati</taxon>
        <taxon>Pseudomonadota</taxon>
        <taxon>Alphaproteobacteria</taxon>
        <taxon>Rhodobacterales</taxon>
        <taxon>Paracoccaceae</taxon>
        <taxon>Marimonas</taxon>
    </lineage>
</organism>
<name>A0AAE3WHF9_9RHOB</name>
<reference evidence="1" key="1">
    <citation type="submission" date="2022-07" db="EMBL/GenBank/DDBJ databases">
        <authorList>
            <person name="Otstavnykh N."/>
            <person name="Isaeva M."/>
            <person name="Bystritskaya E."/>
        </authorList>
    </citation>
    <scope>NUCLEOTIDE SEQUENCE</scope>
    <source>
        <strain evidence="1">KCTC 52189</strain>
    </source>
</reference>
<evidence type="ECO:0000313" key="1">
    <source>
        <dbReference type="EMBL" id="MDQ2092430.1"/>
    </source>
</evidence>
<dbReference type="Proteomes" id="UP001226762">
    <property type="component" value="Unassembled WGS sequence"/>
</dbReference>
<protein>
    <submittedName>
        <fullName evidence="1">Uncharacterized protein</fullName>
    </submittedName>
</protein>
<sequence length="42" mass="4755">MIKEQEAGMRTAEVCRKHGLSQARSTDTNRSMAAWKCLTFPN</sequence>